<dbReference type="Gene3D" id="1.20.1720.10">
    <property type="entry name" value="Multidrug resistance protein D"/>
    <property type="match status" value="1"/>
</dbReference>
<dbReference type="PROSITE" id="PS50850">
    <property type="entry name" value="MFS"/>
    <property type="match status" value="1"/>
</dbReference>
<proteinExistence type="predicted"/>
<feature type="domain" description="Major facilitator superfamily (MFS) profile" evidence="6">
    <location>
        <begin position="1"/>
        <end position="90"/>
    </location>
</feature>
<keyword evidence="2 5" id="KW-0812">Transmembrane</keyword>
<name>A0ABP9X7Y7_9CHLR</name>
<evidence type="ECO:0000256" key="3">
    <source>
        <dbReference type="ARBA" id="ARBA00022989"/>
    </source>
</evidence>
<reference evidence="7 8" key="1">
    <citation type="submission" date="2024-02" db="EMBL/GenBank/DDBJ databases">
        <title>Herpetosiphon gulosus NBRC 112829.</title>
        <authorList>
            <person name="Ichikawa N."/>
            <person name="Katano-Makiyama Y."/>
            <person name="Hidaka K."/>
        </authorList>
    </citation>
    <scope>NUCLEOTIDE SEQUENCE [LARGE SCALE GENOMIC DNA]</scope>
    <source>
        <strain evidence="7 8">NBRC 112829</strain>
    </source>
</reference>
<accession>A0ABP9X7Y7</accession>
<keyword evidence="4 5" id="KW-0472">Membrane</keyword>
<evidence type="ECO:0000256" key="1">
    <source>
        <dbReference type="ARBA" id="ARBA00004651"/>
    </source>
</evidence>
<evidence type="ECO:0000313" key="8">
    <source>
        <dbReference type="Proteomes" id="UP001428290"/>
    </source>
</evidence>
<evidence type="ECO:0000256" key="2">
    <source>
        <dbReference type="ARBA" id="ARBA00022692"/>
    </source>
</evidence>
<evidence type="ECO:0000259" key="6">
    <source>
        <dbReference type="PROSITE" id="PS50850"/>
    </source>
</evidence>
<feature type="transmembrane region" description="Helical" evidence="5">
    <location>
        <begin position="44"/>
        <end position="62"/>
    </location>
</feature>
<dbReference type="EMBL" id="BAABRU010000056">
    <property type="protein sequence ID" value="GAA5531507.1"/>
    <property type="molecule type" value="Genomic_DNA"/>
</dbReference>
<keyword evidence="3 5" id="KW-1133">Transmembrane helix</keyword>
<evidence type="ECO:0000256" key="5">
    <source>
        <dbReference type="SAM" id="Phobius"/>
    </source>
</evidence>
<gene>
    <name evidence="7" type="ORF">Hgul01_05332</name>
</gene>
<comment type="subcellular location">
    <subcellularLocation>
        <location evidence="1">Cell membrane</location>
        <topology evidence="1">Multi-pass membrane protein</topology>
    </subcellularLocation>
</comment>
<dbReference type="SUPFAM" id="SSF103473">
    <property type="entry name" value="MFS general substrate transporter"/>
    <property type="match status" value="1"/>
</dbReference>
<dbReference type="RefSeq" id="WP_345725059.1">
    <property type="nucleotide sequence ID" value="NZ_BAABRU010000056.1"/>
</dbReference>
<keyword evidence="8" id="KW-1185">Reference proteome</keyword>
<comment type="caution">
    <text evidence="7">The sequence shown here is derived from an EMBL/GenBank/DDBJ whole genome shotgun (WGS) entry which is preliminary data.</text>
</comment>
<dbReference type="InterPro" id="IPR036259">
    <property type="entry name" value="MFS_trans_sf"/>
</dbReference>
<dbReference type="InterPro" id="IPR020846">
    <property type="entry name" value="MFS_dom"/>
</dbReference>
<organism evidence="7 8">
    <name type="scientific">Herpetosiphon gulosus</name>
    <dbReference type="NCBI Taxonomy" id="1973496"/>
    <lineage>
        <taxon>Bacteria</taxon>
        <taxon>Bacillati</taxon>
        <taxon>Chloroflexota</taxon>
        <taxon>Chloroflexia</taxon>
        <taxon>Herpetosiphonales</taxon>
        <taxon>Herpetosiphonaceae</taxon>
        <taxon>Herpetosiphon</taxon>
    </lineage>
</organism>
<protein>
    <recommendedName>
        <fullName evidence="6">Major facilitator superfamily (MFS) profile domain-containing protein</fullName>
    </recommendedName>
</protein>
<evidence type="ECO:0000256" key="4">
    <source>
        <dbReference type="ARBA" id="ARBA00023136"/>
    </source>
</evidence>
<sequence length="90" mass="9276">MLVAVVEGRSHAPRGRGSSLTMGTVAAAAAPGFEVLLVGRVFQAAGPALMLPLLMTVILVLVPMERRGAMMSTASMVISVAPAIAQPYQD</sequence>
<evidence type="ECO:0000313" key="7">
    <source>
        <dbReference type="EMBL" id="GAA5531507.1"/>
    </source>
</evidence>
<dbReference type="Proteomes" id="UP001428290">
    <property type="component" value="Unassembled WGS sequence"/>
</dbReference>